<name>A0A2G9UT51_TELCI</name>
<gene>
    <name evidence="1" type="ORF">TELCIR_04607</name>
</gene>
<reference evidence="1 2" key="1">
    <citation type="submission" date="2015-09" db="EMBL/GenBank/DDBJ databases">
        <title>Draft genome of the parasitic nematode Teladorsagia circumcincta isolate WARC Sus (inbred).</title>
        <authorList>
            <person name="Mitreva M."/>
        </authorList>
    </citation>
    <scope>NUCLEOTIDE SEQUENCE [LARGE SCALE GENOMIC DNA]</scope>
    <source>
        <strain evidence="1 2">S</strain>
    </source>
</reference>
<dbReference type="EMBL" id="KZ345460">
    <property type="protein sequence ID" value="PIO73431.1"/>
    <property type="molecule type" value="Genomic_DNA"/>
</dbReference>
<dbReference type="OrthoDB" id="5833483at2759"/>
<sequence>MRDHWKYPLFRTSQASVPDRCFPVIKLPHIFNSTTAEQSRPMNASATAQLTKKTKCAEELPLNVTKAKVEPNVDGALPKGNSRDEFRKLRRFHFGR</sequence>
<evidence type="ECO:0000313" key="2">
    <source>
        <dbReference type="Proteomes" id="UP000230423"/>
    </source>
</evidence>
<evidence type="ECO:0000313" key="1">
    <source>
        <dbReference type="EMBL" id="PIO73431.1"/>
    </source>
</evidence>
<dbReference type="AlphaFoldDB" id="A0A2G9UT51"/>
<proteinExistence type="predicted"/>
<dbReference type="Proteomes" id="UP000230423">
    <property type="component" value="Unassembled WGS sequence"/>
</dbReference>
<keyword evidence="2" id="KW-1185">Reference proteome</keyword>
<accession>A0A2G9UT51</accession>
<organism evidence="1 2">
    <name type="scientific">Teladorsagia circumcincta</name>
    <name type="common">Brown stomach worm</name>
    <name type="synonym">Ostertagia circumcincta</name>
    <dbReference type="NCBI Taxonomy" id="45464"/>
    <lineage>
        <taxon>Eukaryota</taxon>
        <taxon>Metazoa</taxon>
        <taxon>Ecdysozoa</taxon>
        <taxon>Nematoda</taxon>
        <taxon>Chromadorea</taxon>
        <taxon>Rhabditida</taxon>
        <taxon>Rhabditina</taxon>
        <taxon>Rhabditomorpha</taxon>
        <taxon>Strongyloidea</taxon>
        <taxon>Trichostrongylidae</taxon>
        <taxon>Teladorsagia</taxon>
    </lineage>
</organism>
<protein>
    <submittedName>
        <fullName evidence="1">Uncharacterized protein</fullName>
    </submittedName>
</protein>